<dbReference type="Gene3D" id="2.70.170.10">
    <property type="entry name" value="Neurotransmitter-gated ion-channel ligand-binding domain"/>
    <property type="match status" value="1"/>
</dbReference>
<dbReference type="STRING" id="947166.A0A1D1UND8"/>
<dbReference type="Pfam" id="PF02931">
    <property type="entry name" value="Neur_chan_LBD"/>
    <property type="match status" value="1"/>
</dbReference>
<evidence type="ECO:0000313" key="3">
    <source>
        <dbReference type="EMBL" id="GAU91214.1"/>
    </source>
</evidence>
<dbReference type="InterPro" id="IPR036734">
    <property type="entry name" value="Neur_chan_lig-bd_sf"/>
</dbReference>
<protein>
    <recommendedName>
        <fullName evidence="2">Neurotransmitter-gated ion-channel ligand-binding domain-containing protein</fullName>
    </recommendedName>
</protein>
<proteinExistence type="predicted"/>
<dbReference type="EMBL" id="BDGG01000002">
    <property type="protein sequence ID" value="GAU91214.1"/>
    <property type="molecule type" value="Genomic_DNA"/>
</dbReference>
<dbReference type="AlphaFoldDB" id="A0A1D1UND8"/>
<keyword evidence="1" id="KW-0472">Membrane</keyword>
<dbReference type="GO" id="GO:0005230">
    <property type="term" value="F:extracellular ligand-gated monoatomic ion channel activity"/>
    <property type="evidence" value="ECO:0007669"/>
    <property type="project" value="InterPro"/>
</dbReference>
<gene>
    <name evidence="3" type="primary">RvY_03516-1</name>
    <name evidence="3" type="synonym">RvY_03516.1</name>
    <name evidence="3" type="ORF">RvY_03516</name>
</gene>
<dbReference type="SUPFAM" id="SSF63712">
    <property type="entry name" value="Nicotinic receptor ligand binding domain-like"/>
    <property type="match status" value="1"/>
</dbReference>
<organism evidence="3 4">
    <name type="scientific">Ramazzottius varieornatus</name>
    <name type="common">Water bear</name>
    <name type="synonym">Tardigrade</name>
    <dbReference type="NCBI Taxonomy" id="947166"/>
    <lineage>
        <taxon>Eukaryota</taxon>
        <taxon>Metazoa</taxon>
        <taxon>Ecdysozoa</taxon>
        <taxon>Tardigrada</taxon>
        <taxon>Eutardigrada</taxon>
        <taxon>Parachela</taxon>
        <taxon>Hypsibioidea</taxon>
        <taxon>Ramazzottiidae</taxon>
        <taxon>Ramazzottius</taxon>
    </lineage>
</organism>
<feature type="transmembrane region" description="Helical" evidence="1">
    <location>
        <begin position="6"/>
        <end position="24"/>
    </location>
</feature>
<name>A0A1D1UND8_RAMVA</name>
<evidence type="ECO:0000259" key="2">
    <source>
        <dbReference type="Pfam" id="PF02931"/>
    </source>
</evidence>
<dbReference type="GO" id="GO:0004888">
    <property type="term" value="F:transmembrane signaling receptor activity"/>
    <property type="evidence" value="ECO:0007669"/>
    <property type="project" value="InterPro"/>
</dbReference>
<dbReference type="GO" id="GO:0016020">
    <property type="term" value="C:membrane"/>
    <property type="evidence" value="ECO:0007669"/>
    <property type="project" value="InterPro"/>
</dbReference>
<dbReference type="Proteomes" id="UP000186922">
    <property type="component" value="Unassembled WGS sequence"/>
</dbReference>
<sequence length="286" mass="32048">MYLPAFGLSIWMIAAFGIVSSLLGRCRAYWSPTKLFNSLMEGYDREEWPTFNVSGLPTLVKVQVDILAIATPTLCNTDYTIRFLLVQQWLDPRLAYTVDNGTRPLELHRLDNIERMWLPDTYMVNAKLAFWYDVTVPQRYVQIRPDGLVTYAARVTANLICRSVLFPLPSPETLCEVHLASFGYTADKVQLQWHWEAWPVAIVGDLELPDYVASAPKLVECLMPLPIGPFSCLRTKIKFRQIPLPDGLTSSFGTGLTCDQLAAAAAAAASASFIPKDQTPSAVWKK</sequence>
<evidence type="ECO:0000256" key="1">
    <source>
        <dbReference type="SAM" id="Phobius"/>
    </source>
</evidence>
<reference evidence="3 4" key="1">
    <citation type="journal article" date="2016" name="Nat. Commun.">
        <title>Extremotolerant tardigrade genome and improved radiotolerance of human cultured cells by tardigrade-unique protein.</title>
        <authorList>
            <person name="Hashimoto T."/>
            <person name="Horikawa D.D."/>
            <person name="Saito Y."/>
            <person name="Kuwahara H."/>
            <person name="Kozuka-Hata H."/>
            <person name="Shin-I T."/>
            <person name="Minakuchi Y."/>
            <person name="Ohishi K."/>
            <person name="Motoyama A."/>
            <person name="Aizu T."/>
            <person name="Enomoto A."/>
            <person name="Kondo K."/>
            <person name="Tanaka S."/>
            <person name="Hara Y."/>
            <person name="Koshikawa S."/>
            <person name="Sagara H."/>
            <person name="Miura T."/>
            <person name="Yokobori S."/>
            <person name="Miyagawa K."/>
            <person name="Suzuki Y."/>
            <person name="Kubo T."/>
            <person name="Oyama M."/>
            <person name="Kohara Y."/>
            <person name="Fujiyama A."/>
            <person name="Arakawa K."/>
            <person name="Katayama T."/>
            <person name="Toyoda A."/>
            <person name="Kunieda T."/>
        </authorList>
    </citation>
    <scope>NUCLEOTIDE SEQUENCE [LARGE SCALE GENOMIC DNA]</scope>
    <source>
        <strain evidence="3 4">YOKOZUNA-1</strain>
    </source>
</reference>
<dbReference type="InterPro" id="IPR006202">
    <property type="entry name" value="Neur_chan_lig-bd"/>
</dbReference>
<accession>A0A1D1UND8</accession>
<dbReference type="CDD" id="cd18987">
    <property type="entry name" value="LGIC_ECD_anion"/>
    <property type="match status" value="1"/>
</dbReference>
<comment type="caution">
    <text evidence="3">The sequence shown here is derived from an EMBL/GenBank/DDBJ whole genome shotgun (WGS) entry which is preliminary data.</text>
</comment>
<evidence type="ECO:0000313" key="4">
    <source>
        <dbReference type="Proteomes" id="UP000186922"/>
    </source>
</evidence>
<keyword evidence="4" id="KW-1185">Reference proteome</keyword>
<feature type="domain" description="Neurotransmitter-gated ion-channel ligand-binding" evidence="2">
    <location>
        <begin position="33"/>
        <end position="212"/>
    </location>
</feature>
<keyword evidence="1" id="KW-0812">Transmembrane</keyword>
<dbReference type="OrthoDB" id="407674at2759"/>
<dbReference type="PANTHER" id="PTHR18945">
    <property type="entry name" value="NEUROTRANSMITTER GATED ION CHANNEL"/>
    <property type="match status" value="1"/>
</dbReference>
<keyword evidence="1" id="KW-1133">Transmembrane helix</keyword>
<dbReference type="InterPro" id="IPR006201">
    <property type="entry name" value="Neur_channel"/>
</dbReference>